<evidence type="ECO:0000313" key="2">
    <source>
        <dbReference type="Proteomes" id="UP001211907"/>
    </source>
</evidence>
<gene>
    <name evidence="1" type="ORF">HK100_002344</name>
</gene>
<comment type="caution">
    <text evidence="1">The sequence shown here is derived from an EMBL/GenBank/DDBJ whole genome shotgun (WGS) entry which is preliminary data.</text>
</comment>
<dbReference type="EMBL" id="JADGJH010001543">
    <property type="protein sequence ID" value="KAJ3112430.1"/>
    <property type="molecule type" value="Genomic_DNA"/>
</dbReference>
<sequence>MTLSRIKSQISLYPLELDAELAIHESLFKHNTMNGEIDFFDPSDGENRALIWASFRGNLQAVKLLLTDNRVKSKLKLCKPNFALYLAVENGHIDTVARI</sequence>
<dbReference type="Proteomes" id="UP001211907">
    <property type="component" value="Unassembled WGS sequence"/>
</dbReference>
<reference evidence="1" key="1">
    <citation type="submission" date="2020-05" db="EMBL/GenBank/DDBJ databases">
        <title>Phylogenomic resolution of chytrid fungi.</title>
        <authorList>
            <person name="Stajich J.E."/>
            <person name="Amses K."/>
            <person name="Simmons R."/>
            <person name="Seto K."/>
            <person name="Myers J."/>
            <person name="Bonds A."/>
            <person name="Quandt C.A."/>
            <person name="Barry K."/>
            <person name="Liu P."/>
            <person name="Grigoriev I."/>
            <person name="Longcore J.E."/>
            <person name="James T.Y."/>
        </authorList>
    </citation>
    <scope>NUCLEOTIDE SEQUENCE</scope>
    <source>
        <strain evidence="1">JEL0513</strain>
    </source>
</reference>
<keyword evidence="2" id="KW-1185">Reference proteome</keyword>
<protein>
    <submittedName>
        <fullName evidence="1">Uncharacterized protein</fullName>
    </submittedName>
</protein>
<name>A0AAD5T1I3_9FUNG</name>
<evidence type="ECO:0000313" key="1">
    <source>
        <dbReference type="EMBL" id="KAJ3112430.1"/>
    </source>
</evidence>
<dbReference type="Gene3D" id="1.25.40.20">
    <property type="entry name" value="Ankyrin repeat-containing domain"/>
    <property type="match status" value="1"/>
</dbReference>
<dbReference type="SUPFAM" id="SSF48403">
    <property type="entry name" value="Ankyrin repeat"/>
    <property type="match status" value="1"/>
</dbReference>
<dbReference type="AlphaFoldDB" id="A0AAD5T1I3"/>
<proteinExistence type="predicted"/>
<accession>A0AAD5T1I3</accession>
<dbReference type="InterPro" id="IPR036770">
    <property type="entry name" value="Ankyrin_rpt-contain_sf"/>
</dbReference>
<organism evidence="1 2">
    <name type="scientific">Physocladia obscura</name>
    <dbReference type="NCBI Taxonomy" id="109957"/>
    <lineage>
        <taxon>Eukaryota</taxon>
        <taxon>Fungi</taxon>
        <taxon>Fungi incertae sedis</taxon>
        <taxon>Chytridiomycota</taxon>
        <taxon>Chytridiomycota incertae sedis</taxon>
        <taxon>Chytridiomycetes</taxon>
        <taxon>Chytridiales</taxon>
        <taxon>Chytriomycetaceae</taxon>
        <taxon>Physocladia</taxon>
    </lineage>
</organism>